<evidence type="ECO:0000313" key="12">
    <source>
        <dbReference type="Proteomes" id="UP000186895"/>
    </source>
</evidence>
<evidence type="ECO:0000256" key="2">
    <source>
        <dbReference type="ARBA" id="ARBA00022448"/>
    </source>
</evidence>
<keyword evidence="6 9" id="KW-1133">Transmembrane helix</keyword>
<dbReference type="GO" id="GO:0005886">
    <property type="term" value="C:plasma membrane"/>
    <property type="evidence" value="ECO:0007669"/>
    <property type="project" value="UniProtKB-SubCell"/>
</dbReference>
<dbReference type="InterPro" id="IPR055348">
    <property type="entry name" value="DctQ"/>
</dbReference>
<dbReference type="eggNOG" id="COG3090">
    <property type="taxonomic scope" value="Bacteria"/>
</dbReference>
<organism evidence="11 12">
    <name type="scientific">Marinobacterium stanieri</name>
    <dbReference type="NCBI Taxonomy" id="49186"/>
    <lineage>
        <taxon>Bacteria</taxon>
        <taxon>Pseudomonadati</taxon>
        <taxon>Pseudomonadota</taxon>
        <taxon>Gammaproteobacteria</taxon>
        <taxon>Oceanospirillales</taxon>
        <taxon>Oceanospirillaceae</taxon>
        <taxon>Marinobacterium</taxon>
    </lineage>
</organism>
<evidence type="ECO:0000256" key="6">
    <source>
        <dbReference type="ARBA" id="ARBA00022989"/>
    </source>
</evidence>
<dbReference type="AlphaFoldDB" id="A0A1N6W7F6"/>
<sequence>MNISRIRSGLVSGLWTLSTLMLCGNVIVLLYGVFARYLVNHSPFWMDELSRYLIIGCVMLVAGVVYLKDDHMRVTVLQGVLKGKPRKALQVYHWIIITALSAYVCYSSAMYALSVTKFTTMGLGISKSIPLMAIPIGFGLLAVISLLMGPFYHDKNKDSEQPVC</sequence>
<evidence type="ECO:0000256" key="9">
    <source>
        <dbReference type="RuleBase" id="RU369079"/>
    </source>
</evidence>
<comment type="function">
    <text evidence="9">Part of the tripartite ATP-independent periplasmic (TRAP) transport system.</text>
</comment>
<dbReference type="RefSeq" id="WP_040886223.1">
    <property type="nucleotide sequence ID" value="NZ_FTMN01000010.1"/>
</dbReference>
<evidence type="ECO:0000256" key="4">
    <source>
        <dbReference type="ARBA" id="ARBA00022519"/>
    </source>
</evidence>
<dbReference type="GO" id="GO:0022857">
    <property type="term" value="F:transmembrane transporter activity"/>
    <property type="evidence" value="ECO:0007669"/>
    <property type="project" value="UniProtKB-UniRule"/>
</dbReference>
<reference evidence="11 12" key="1">
    <citation type="submission" date="2017-01" db="EMBL/GenBank/DDBJ databases">
        <authorList>
            <person name="Mah S.A."/>
            <person name="Swanson W.J."/>
            <person name="Moy G.W."/>
            <person name="Vacquier V.D."/>
        </authorList>
    </citation>
    <scope>NUCLEOTIDE SEQUENCE [LARGE SCALE GENOMIC DNA]</scope>
    <source>
        <strain evidence="11 12">DSM 7027</strain>
    </source>
</reference>
<keyword evidence="3" id="KW-1003">Cell membrane</keyword>
<evidence type="ECO:0000313" key="11">
    <source>
        <dbReference type="EMBL" id="SIQ85875.1"/>
    </source>
</evidence>
<keyword evidence="5 9" id="KW-0812">Transmembrane</keyword>
<evidence type="ECO:0000259" key="10">
    <source>
        <dbReference type="Pfam" id="PF04290"/>
    </source>
</evidence>
<evidence type="ECO:0000256" key="7">
    <source>
        <dbReference type="ARBA" id="ARBA00023136"/>
    </source>
</evidence>
<evidence type="ECO:0000256" key="1">
    <source>
        <dbReference type="ARBA" id="ARBA00004429"/>
    </source>
</evidence>
<keyword evidence="7 9" id="KW-0472">Membrane</keyword>
<dbReference type="Proteomes" id="UP000186895">
    <property type="component" value="Unassembled WGS sequence"/>
</dbReference>
<dbReference type="PANTHER" id="PTHR35011:SF10">
    <property type="entry name" value="TRAP TRANSPORTER SMALL PERMEASE PROTEIN"/>
    <property type="match status" value="1"/>
</dbReference>
<evidence type="ECO:0000256" key="8">
    <source>
        <dbReference type="ARBA" id="ARBA00038436"/>
    </source>
</evidence>
<comment type="subunit">
    <text evidence="9">The complex comprises the extracytoplasmic solute receptor protein and the two transmembrane proteins.</text>
</comment>
<accession>A0A1N6W7F6</accession>
<keyword evidence="2 9" id="KW-0813">Transport</keyword>
<feature type="domain" description="Tripartite ATP-independent periplasmic transporters DctQ component" evidence="10">
    <location>
        <begin position="26"/>
        <end position="146"/>
    </location>
</feature>
<dbReference type="PANTHER" id="PTHR35011">
    <property type="entry name" value="2,3-DIKETO-L-GULONATE TRAP TRANSPORTER SMALL PERMEASE PROTEIN YIAM"/>
    <property type="match status" value="1"/>
</dbReference>
<proteinExistence type="inferred from homology"/>
<comment type="subcellular location">
    <subcellularLocation>
        <location evidence="1 9">Cell inner membrane</location>
        <topology evidence="1 9">Multi-pass membrane protein</topology>
    </subcellularLocation>
</comment>
<feature type="transmembrane region" description="Helical" evidence="9">
    <location>
        <begin position="129"/>
        <end position="152"/>
    </location>
</feature>
<dbReference type="STRING" id="49186.SAMN05421647_11016"/>
<keyword evidence="12" id="KW-1185">Reference proteome</keyword>
<dbReference type="Pfam" id="PF04290">
    <property type="entry name" value="DctQ"/>
    <property type="match status" value="1"/>
</dbReference>
<keyword evidence="4 9" id="KW-0997">Cell inner membrane</keyword>
<dbReference type="InterPro" id="IPR007387">
    <property type="entry name" value="TRAP_DctQ"/>
</dbReference>
<dbReference type="EMBL" id="FTMN01000010">
    <property type="protein sequence ID" value="SIQ85875.1"/>
    <property type="molecule type" value="Genomic_DNA"/>
</dbReference>
<evidence type="ECO:0000256" key="3">
    <source>
        <dbReference type="ARBA" id="ARBA00022475"/>
    </source>
</evidence>
<dbReference type="GO" id="GO:0015740">
    <property type="term" value="P:C4-dicarboxylate transport"/>
    <property type="evidence" value="ECO:0007669"/>
    <property type="project" value="TreeGrafter"/>
</dbReference>
<gene>
    <name evidence="11" type="ORF">SAMN05421647_11016</name>
</gene>
<comment type="similarity">
    <text evidence="8 9">Belongs to the TRAP transporter small permease family.</text>
</comment>
<feature type="transmembrane region" description="Helical" evidence="9">
    <location>
        <begin position="49"/>
        <end position="67"/>
    </location>
</feature>
<evidence type="ECO:0000256" key="5">
    <source>
        <dbReference type="ARBA" id="ARBA00022692"/>
    </source>
</evidence>
<feature type="transmembrane region" description="Helical" evidence="9">
    <location>
        <begin position="88"/>
        <end position="109"/>
    </location>
</feature>
<feature type="transmembrane region" description="Helical" evidence="9">
    <location>
        <begin position="12"/>
        <end position="37"/>
    </location>
</feature>
<name>A0A1N6W7F6_9GAMM</name>
<protein>
    <recommendedName>
        <fullName evidence="9">TRAP transporter small permease protein</fullName>
    </recommendedName>
</protein>